<accession>A0A0L0VIN1</accession>
<keyword evidence="1" id="KW-0732">Signal</keyword>
<dbReference type="Proteomes" id="UP000054564">
    <property type="component" value="Unassembled WGS sequence"/>
</dbReference>
<name>A0A0L0VIN1_9BASI</name>
<keyword evidence="3" id="KW-1185">Reference proteome</keyword>
<protein>
    <recommendedName>
        <fullName evidence="4">Secreted protein</fullName>
    </recommendedName>
</protein>
<gene>
    <name evidence="2" type="ORF">PSTG_07866</name>
</gene>
<feature type="chain" id="PRO_5005550408" description="Secreted protein" evidence="1">
    <location>
        <begin position="29"/>
        <end position="162"/>
    </location>
</feature>
<dbReference type="AlphaFoldDB" id="A0A0L0VIN1"/>
<comment type="caution">
    <text evidence="2">The sequence shown here is derived from an EMBL/GenBank/DDBJ whole genome shotgun (WGS) entry which is preliminary data.</text>
</comment>
<evidence type="ECO:0000313" key="2">
    <source>
        <dbReference type="EMBL" id="KNE98844.1"/>
    </source>
</evidence>
<dbReference type="EMBL" id="AJIL01000052">
    <property type="protein sequence ID" value="KNE98844.1"/>
    <property type="molecule type" value="Genomic_DNA"/>
</dbReference>
<feature type="signal peptide" evidence="1">
    <location>
        <begin position="1"/>
        <end position="28"/>
    </location>
</feature>
<reference evidence="3" key="1">
    <citation type="submission" date="2014-03" db="EMBL/GenBank/DDBJ databases">
        <title>The Genome Sequence of Puccinia striiformis f. sp. tritici PST-78.</title>
        <authorList>
            <consortium name="The Broad Institute Genome Sequencing Platform"/>
            <person name="Cuomo C."/>
            <person name="Hulbert S."/>
            <person name="Chen X."/>
            <person name="Walker B."/>
            <person name="Young S.K."/>
            <person name="Zeng Q."/>
            <person name="Gargeya S."/>
            <person name="Fitzgerald M."/>
            <person name="Haas B."/>
            <person name="Abouelleil A."/>
            <person name="Alvarado L."/>
            <person name="Arachchi H.M."/>
            <person name="Berlin A.M."/>
            <person name="Chapman S.B."/>
            <person name="Goldberg J."/>
            <person name="Griggs A."/>
            <person name="Gujja S."/>
            <person name="Hansen M."/>
            <person name="Howarth C."/>
            <person name="Imamovic A."/>
            <person name="Larimer J."/>
            <person name="McCowan C."/>
            <person name="Montmayeur A."/>
            <person name="Murphy C."/>
            <person name="Neiman D."/>
            <person name="Pearson M."/>
            <person name="Priest M."/>
            <person name="Roberts A."/>
            <person name="Saif S."/>
            <person name="Shea T."/>
            <person name="Sisk P."/>
            <person name="Sykes S."/>
            <person name="Wortman J."/>
            <person name="Nusbaum C."/>
            <person name="Birren B."/>
        </authorList>
    </citation>
    <scope>NUCLEOTIDE SEQUENCE [LARGE SCALE GENOMIC DNA]</scope>
    <source>
        <strain evidence="3">race PST-78</strain>
    </source>
</reference>
<organism evidence="2 3">
    <name type="scientific">Puccinia striiformis f. sp. tritici PST-78</name>
    <dbReference type="NCBI Taxonomy" id="1165861"/>
    <lineage>
        <taxon>Eukaryota</taxon>
        <taxon>Fungi</taxon>
        <taxon>Dikarya</taxon>
        <taxon>Basidiomycota</taxon>
        <taxon>Pucciniomycotina</taxon>
        <taxon>Pucciniomycetes</taxon>
        <taxon>Pucciniales</taxon>
        <taxon>Pucciniaceae</taxon>
        <taxon>Puccinia</taxon>
    </lineage>
</organism>
<evidence type="ECO:0008006" key="4">
    <source>
        <dbReference type="Google" id="ProtNLM"/>
    </source>
</evidence>
<proteinExistence type="predicted"/>
<evidence type="ECO:0000313" key="3">
    <source>
        <dbReference type="Proteomes" id="UP000054564"/>
    </source>
</evidence>
<sequence>MFIAERVQRSYIIFLAVIALTLLSHVQLSSPPGPQHCTQTFIDNDGNNKANCQNQDGNRFECALVNCHTGGRDTPAKTHPYSGFKFHKCQRVRDDNFYTVAPEIIAELHPNKYSDQGSFVYAFTGGVNHQCNKTSKLPQNYARVWCNSCTLIPVEPDSNFGN</sequence>
<evidence type="ECO:0000256" key="1">
    <source>
        <dbReference type="SAM" id="SignalP"/>
    </source>
</evidence>